<dbReference type="EMBL" id="OY660879">
    <property type="protein sequence ID" value="CAJ1076743.1"/>
    <property type="molecule type" value="Genomic_DNA"/>
</dbReference>
<keyword evidence="3" id="KW-1185">Reference proteome</keyword>
<feature type="region of interest" description="Disordered" evidence="1">
    <location>
        <begin position="59"/>
        <end position="106"/>
    </location>
</feature>
<protein>
    <submittedName>
        <fullName evidence="2">Uncharacterized protein</fullName>
    </submittedName>
</protein>
<feature type="compositionally biased region" description="Low complexity" evidence="1">
    <location>
        <begin position="72"/>
        <end position="93"/>
    </location>
</feature>
<dbReference type="AlphaFoldDB" id="A0AAV1GT64"/>
<proteinExistence type="predicted"/>
<evidence type="ECO:0000313" key="3">
    <source>
        <dbReference type="Proteomes" id="UP001178508"/>
    </source>
</evidence>
<sequence length="106" mass="11543">MAPSDPQVCVRDQLIVTGWRRILDQNNNRADMCVRSVWTKKTDGERMSEKMESGVLVFTDGAQQQTNKTSKSGGAAETEAPSASPPQSVSVLSEPSARSTRTMLTL</sequence>
<name>A0AAV1GT64_XYRNO</name>
<evidence type="ECO:0000313" key="2">
    <source>
        <dbReference type="EMBL" id="CAJ1076743.1"/>
    </source>
</evidence>
<evidence type="ECO:0000256" key="1">
    <source>
        <dbReference type="SAM" id="MobiDB-lite"/>
    </source>
</evidence>
<gene>
    <name evidence="2" type="ORF">XNOV1_A031917</name>
</gene>
<accession>A0AAV1GT64</accession>
<feature type="compositionally biased region" description="Polar residues" evidence="1">
    <location>
        <begin position="61"/>
        <end position="71"/>
    </location>
</feature>
<dbReference type="Proteomes" id="UP001178508">
    <property type="component" value="Chromosome 16"/>
</dbReference>
<organism evidence="2 3">
    <name type="scientific">Xyrichtys novacula</name>
    <name type="common">Pearly razorfish</name>
    <name type="synonym">Hemipteronotus novacula</name>
    <dbReference type="NCBI Taxonomy" id="13765"/>
    <lineage>
        <taxon>Eukaryota</taxon>
        <taxon>Metazoa</taxon>
        <taxon>Chordata</taxon>
        <taxon>Craniata</taxon>
        <taxon>Vertebrata</taxon>
        <taxon>Euteleostomi</taxon>
        <taxon>Actinopterygii</taxon>
        <taxon>Neopterygii</taxon>
        <taxon>Teleostei</taxon>
        <taxon>Neoteleostei</taxon>
        <taxon>Acanthomorphata</taxon>
        <taxon>Eupercaria</taxon>
        <taxon>Labriformes</taxon>
        <taxon>Labridae</taxon>
        <taxon>Xyrichtys</taxon>
    </lineage>
</organism>
<feature type="compositionally biased region" description="Polar residues" evidence="1">
    <location>
        <begin position="96"/>
        <end position="106"/>
    </location>
</feature>
<reference evidence="2" key="1">
    <citation type="submission" date="2023-08" db="EMBL/GenBank/DDBJ databases">
        <authorList>
            <person name="Alioto T."/>
            <person name="Alioto T."/>
            <person name="Gomez Garrido J."/>
        </authorList>
    </citation>
    <scope>NUCLEOTIDE SEQUENCE</scope>
</reference>